<dbReference type="PATRIC" id="fig|1303.44.peg.1505"/>
<dbReference type="Proteomes" id="UP000028098">
    <property type="component" value="Unassembled WGS sequence"/>
</dbReference>
<dbReference type="SMART" id="SM00437">
    <property type="entry name" value="TOP1Ac"/>
    <property type="match status" value="1"/>
</dbReference>
<dbReference type="Gene3D" id="3.40.50.140">
    <property type="match status" value="1"/>
</dbReference>
<dbReference type="InterPro" id="IPR013826">
    <property type="entry name" value="Topo_IA_cen_sub3"/>
</dbReference>
<evidence type="ECO:0000313" key="12">
    <source>
        <dbReference type="EMBL" id="KEQ49631.1"/>
    </source>
</evidence>
<evidence type="ECO:0000256" key="3">
    <source>
        <dbReference type="ARBA" id="ARBA00012891"/>
    </source>
</evidence>
<dbReference type="InterPro" id="IPR023405">
    <property type="entry name" value="Topo_IA_core_domain"/>
</dbReference>
<evidence type="ECO:0000313" key="13">
    <source>
        <dbReference type="Proteomes" id="UP000028098"/>
    </source>
</evidence>
<evidence type="ECO:0000256" key="5">
    <source>
        <dbReference type="ARBA" id="ARBA00023125"/>
    </source>
</evidence>
<reference evidence="12 13" key="1">
    <citation type="submission" date="2014-05" db="EMBL/GenBank/DDBJ databases">
        <authorList>
            <person name="Daugherty S.C."/>
            <person name="Tallon L.J."/>
            <person name="Sadzewicz L."/>
            <person name="Kilian M."/>
            <person name="Tettelin H."/>
        </authorList>
    </citation>
    <scope>NUCLEOTIDE SEQUENCE [LARGE SCALE GENOMIC DNA]</scope>
    <source>
        <strain evidence="12 13">SK143</strain>
    </source>
</reference>
<evidence type="ECO:0000256" key="8">
    <source>
        <dbReference type="ARBA" id="ARBA00031985"/>
    </source>
</evidence>
<name>A0A081R358_STROR</name>
<dbReference type="Gene3D" id="1.10.290.10">
    <property type="entry name" value="Topoisomerase I, domain 4"/>
    <property type="match status" value="1"/>
</dbReference>
<dbReference type="SMART" id="SM00493">
    <property type="entry name" value="TOPRIM"/>
    <property type="match status" value="1"/>
</dbReference>
<evidence type="ECO:0000256" key="2">
    <source>
        <dbReference type="ARBA" id="ARBA00009446"/>
    </source>
</evidence>
<dbReference type="InterPro" id="IPR003601">
    <property type="entry name" value="Topo_IA_2"/>
</dbReference>
<dbReference type="EC" id="5.6.2.1" evidence="3"/>
<evidence type="ECO:0000256" key="9">
    <source>
        <dbReference type="ARBA" id="ARBA00032235"/>
    </source>
</evidence>
<dbReference type="InterPro" id="IPR013825">
    <property type="entry name" value="Topo_IA_cen_sub2"/>
</dbReference>
<evidence type="ECO:0000256" key="10">
    <source>
        <dbReference type="ARBA" id="ARBA00032877"/>
    </source>
</evidence>
<dbReference type="RefSeq" id="WP_042902897.1">
    <property type="nucleotide sequence ID" value="NZ_JPGB01000006.1"/>
</dbReference>
<dbReference type="InterPro" id="IPR013497">
    <property type="entry name" value="Topo_IA_cen"/>
</dbReference>
<dbReference type="PROSITE" id="PS52039">
    <property type="entry name" value="TOPO_IA_2"/>
    <property type="match status" value="1"/>
</dbReference>
<accession>A0A081R358</accession>
<dbReference type="Gene3D" id="2.70.20.10">
    <property type="entry name" value="Topoisomerase I, domain 3"/>
    <property type="match status" value="1"/>
</dbReference>
<dbReference type="InterPro" id="IPR006171">
    <property type="entry name" value="TOPRIM_dom"/>
</dbReference>
<dbReference type="Gene3D" id="1.10.460.10">
    <property type="entry name" value="Topoisomerase I, domain 2"/>
    <property type="match status" value="1"/>
</dbReference>
<evidence type="ECO:0000259" key="11">
    <source>
        <dbReference type="PROSITE" id="PS52039"/>
    </source>
</evidence>
<keyword evidence="6 12" id="KW-0413">Isomerase</keyword>
<dbReference type="GO" id="GO:0043597">
    <property type="term" value="C:cytoplasmic replication fork"/>
    <property type="evidence" value="ECO:0007669"/>
    <property type="project" value="TreeGrafter"/>
</dbReference>
<evidence type="ECO:0000256" key="7">
    <source>
        <dbReference type="ARBA" id="ARBA00030003"/>
    </source>
</evidence>
<dbReference type="InterPro" id="IPR003602">
    <property type="entry name" value="Topo_IA_DNA-bd_dom"/>
</dbReference>
<dbReference type="AlphaFoldDB" id="A0A081R358"/>
<dbReference type="InterPro" id="IPR000380">
    <property type="entry name" value="Topo_IA"/>
</dbReference>
<dbReference type="SMART" id="SM00436">
    <property type="entry name" value="TOP1Bc"/>
    <property type="match status" value="1"/>
</dbReference>
<comment type="catalytic activity">
    <reaction evidence="1">
        <text>ATP-independent breakage of single-stranded DNA, followed by passage and rejoining.</text>
        <dbReference type="EC" id="5.6.2.1"/>
    </reaction>
</comment>
<dbReference type="PANTHER" id="PTHR11390:SF21">
    <property type="entry name" value="DNA TOPOISOMERASE 3-ALPHA"/>
    <property type="match status" value="1"/>
</dbReference>
<gene>
    <name evidence="12" type="ORF">SK143_1573</name>
</gene>
<dbReference type="PRINTS" id="PR00417">
    <property type="entry name" value="PRTPISMRASEI"/>
</dbReference>
<evidence type="ECO:0000256" key="4">
    <source>
        <dbReference type="ARBA" id="ARBA00023029"/>
    </source>
</evidence>
<protein>
    <recommendedName>
        <fullName evidence="3">DNA topoisomerase</fullName>
        <ecNumber evidence="3">5.6.2.1</ecNumber>
    </recommendedName>
    <alternativeName>
        <fullName evidence="10">Omega-protein</fullName>
    </alternativeName>
    <alternativeName>
        <fullName evidence="9">Relaxing enzyme</fullName>
    </alternativeName>
    <alternativeName>
        <fullName evidence="7">Swivelase</fullName>
    </alternativeName>
    <alternativeName>
        <fullName evidence="8">Untwisting enzyme</fullName>
    </alternativeName>
</protein>
<dbReference type="GO" id="GO:0003677">
    <property type="term" value="F:DNA binding"/>
    <property type="evidence" value="ECO:0007669"/>
    <property type="project" value="UniProtKB-KW"/>
</dbReference>
<sequence>MVIVILAEKEKQAEAYATALGQFSKKKGVYVIRQSLYFPAEVHVVAAEGHLFEYSEPDNWSLDKLPLINVSFKQHLKEDKNSREKFKRIYDEVVAANQVIIGTDADREGERIAYSILSHISGGKEKIWKRLWASSLTKKALQKAFQELKEPSETYNYYLEAEARAQSDWLVGMNLSPLATIDLQAKGQLPRTKGSHLSVGRVQTPAIRLVCENDLAIRNFTPEKYWRLQLEDKKNGVFFTTKDKTKDSEAILASSRGLSTTSVISSVEVEKHQKSAPQLFTLSELQSFAASAWKFDSDKTESIVEGLYLEGFLSYPRPDSEYINHFEFEDLKENLSAYQKAINCHFQPAFLEPRENYVNDEKVSGTSHSALIPTERIPNLSNLKTDQRLIYEAVVKQAILMFADDCYYSTKTIEVKNNGLVFKTKGRTLHKLGWAEWSSRKVRGPVEVPDYQVGDEIDTQVQIVGGETKPPKRLTESQLIGQIFPKYGLGTQATRGEIIKKIQSKGYVVKDKKTGQLTPTNKAYLLINYLYDNEFSDPETTGGWEMFLSQIGEGKINPREFVDAIKDKLTLQIKEVKERGD</sequence>
<organism evidence="12 13">
    <name type="scientific">Streptococcus oralis</name>
    <dbReference type="NCBI Taxonomy" id="1303"/>
    <lineage>
        <taxon>Bacteria</taxon>
        <taxon>Bacillati</taxon>
        <taxon>Bacillota</taxon>
        <taxon>Bacilli</taxon>
        <taxon>Lactobacillales</taxon>
        <taxon>Streptococcaceae</taxon>
        <taxon>Streptococcus</taxon>
    </lineage>
</organism>
<comment type="similarity">
    <text evidence="2">Belongs to the type IA topoisomerase family.</text>
</comment>
<dbReference type="GO" id="GO:0003917">
    <property type="term" value="F:DNA topoisomerase type I (single strand cut, ATP-independent) activity"/>
    <property type="evidence" value="ECO:0007669"/>
    <property type="project" value="UniProtKB-EC"/>
</dbReference>
<dbReference type="InterPro" id="IPR034144">
    <property type="entry name" value="TOPRIM_TopoIII"/>
</dbReference>
<dbReference type="Pfam" id="PF01751">
    <property type="entry name" value="Toprim"/>
    <property type="match status" value="1"/>
</dbReference>
<dbReference type="CDD" id="cd03362">
    <property type="entry name" value="TOPRIM_TopoIA_TopoIII"/>
    <property type="match status" value="1"/>
</dbReference>
<dbReference type="GO" id="GO:0006281">
    <property type="term" value="P:DNA repair"/>
    <property type="evidence" value="ECO:0007669"/>
    <property type="project" value="TreeGrafter"/>
</dbReference>
<feature type="domain" description="Topo IA-type catalytic" evidence="11">
    <location>
        <begin position="154"/>
        <end position="574"/>
    </location>
</feature>
<dbReference type="CDD" id="cd00186">
    <property type="entry name" value="TOP1Ac"/>
    <property type="match status" value="1"/>
</dbReference>
<dbReference type="PANTHER" id="PTHR11390">
    <property type="entry name" value="PROKARYOTIC DNA TOPOISOMERASE"/>
    <property type="match status" value="1"/>
</dbReference>
<dbReference type="GO" id="GO:0006265">
    <property type="term" value="P:DNA topological change"/>
    <property type="evidence" value="ECO:0007669"/>
    <property type="project" value="InterPro"/>
</dbReference>
<dbReference type="GO" id="GO:0006310">
    <property type="term" value="P:DNA recombination"/>
    <property type="evidence" value="ECO:0007669"/>
    <property type="project" value="TreeGrafter"/>
</dbReference>
<dbReference type="InterPro" id="IPR013824">
    <property type="entry name" value="Topo_IA_cen_sub1"/>
</dbReference>
<evidence type="ECO:0000256" key="6">
    <source>
        <dbReference type="ARBA" id="ARBA00023235"/>
    </source>
</evidence>
<dbReference type="Pfam" id="PF01131">
    <property type="entry name" value="Topoisom_bac"/>
    <property type="match status" value="1"/>
</dbReference>
<proteinExistence type="inferred from homology"/>
<keyword evidence="4" id="KW-0799">Topoisomerase</keyword>
<evidence type="ECO:0000256" key="1">
    <source>
        <dbReference type="ARBA" id="ARBA00000213"/>
    </source>
</evidence>
<keyword evidence="5" id="KW-0238">DNA-binding</keyword>
<dbReference type="EMBL" id="JPGB01000006">
    <property type="protein sequence ID" value="KEQ49631.1"/>
    <property type="molecule type" value="Genomic_DNA"/>
</dbReference>
<dbReference type="SUPFAM" id="SSF56712">
    <property type="entry name" value="Prokaryotic type I DNA topoisomerase"/>
    <property type="match status" value="1"/>
</dbReference>
<comment type="caution">
    <text evidence="12">The sequence shown here is derived from an EMBL/GenBank/DDBJ whole genome shotgun (WGS) entry which is preliminary data.</text>
</comment>